<organism evidence="3 4">
    <name type="scientific">Leucocoprinus leucothites</name>
    <dbReference type="NCBI Taxonomy" id="201217"/>
    <lineage>
        <taxon>Eukaryota</taxon>
        <taxon>Fungi</taxon>
        <taxon>Dikarya</taxon>
        <taxon>Basidiomycota</taxon>
        <taxon>Agaricomycotina</taxon>
        <taxon>Agaricomycetes</taxon>
        <taxon>Agaricomycetidae</taxon>
        <taxon>Agaricales</taxon>
        <taxon>Agaricineae</taxon>
        <taxon>Agaricaceae</taxon>
        <taxon>Leucocoprinus</taxon>
    </lineage>
</organism>
<proteinExistence type="predicted"/>
<feature type="compositionally biased region" description="Basic and acidic residues" evidence="1">
    <location>
        <begin position="252"/>
        <end position="265"/>
    </location>
</feature>
<feature type="compositionally biased region" description="Basic residues" evidence="1">
    <location>
        <begin position="177"/>
        <end position="189"/>
    </location>
</feature>
<sequence length="301" mass="33849">MTIVFKLKHGDILRRITMGELPKWDVLAEKLSTMFLIPATNIGISYIDTEGEEITLNSQEELQDFYATTHKHGESIRFTVKDISAPQLIAKDVVHNVYAFHPQPPPPPFPPGYPRPAPPHFAHPFPELTLTYGVPPPPPPPFPDWHRPWETHPPPSPPPRPGQSPIDEETGQEFHKSHGHRGHHGHHPHIPKDRFSHHPPFLPLSPSLNITLWGHEFHGPRGPPPPPPPPHPFPGYPHHPRHPGPPFGPCSPHDRNSRPDPHSPSDLDFFPTPSHHAHLHSSSSSSYDVCEGIQDVEKMQQ</sequence>
<feature type="region of interest" description="Disordered" evidence="1">
    <location>
        <begin position="215"/>
        <end position="301"/>
    </location>
</feature>
<accession>A0A8H5D326</accession>
<feature type="compositionally biased region" description="Pro residues" evidence="1">
    <location>
        <begin position="151"/>
        <end position="162"/>
    </location>
</feature>
<feature type="domain" description="PB1" evidence="2">
    <location>
        <begin position="1"/>
        <end position="83"/>
    </location>
</feature>
<feature type="compositionally biased region" description="Pro residues" evidence="1">
    <location>
        <begin position="134"/>
        <end position="143"/>
    </location>
</feature>
<feature type="region of interest" description="Disordered" evidence="1">
    <location>
        <begin position="132"/>
        <end position="201"/>
    </location>
</feature>
<dbReference type="InterPro" id="IPR053793">
    <property type="entry name" value="PB1-like"/>
</dbReference>
<dbReference type="Pfam" id="PF00564">
    <property type="entry name" value="PB1"/>
    <property type="match status" value="1"/>
</dbReference>
<dbReference type="AlphaFoldDB" id="A0A8H5D326"/>
<evidence type="ECO:0000259" key="2">
    <source>
        <dbReference type="PROSITE" id="PS51745"/>
    </source>
</evidence>
<dbReference type="Proteomes" id="UP000559027">
    <property type="component" value="Unassembled WGS sequence"/>
</dbReference>
<dbReference type="PROSITE" id="PS51745">
    <property type="entry name" value="PB1"/>
    <property type="match status" value="1"/>
</dbReference>
<evidence type="ECO:0000313" key="4">
    <source>
        <dbReference type="Proteomes" id="UP000559027"/>
    </source>
</evidence>
<dbReference type="InterPro" id="IPR000270">
    <property type="entry name" value="PB1_dom"/>
</dbReference>
<keyword evidence="4" id="KW-1185">Reference proteome</keyword>
<name>A0A8H5D326_9AGAR</name>
<dbReference type="SUPFAM" id="SSF54277">
    <property type="entry name" value="CAD &amp; PB1 domains"/>
    <property type="match status" value="1"/>
</dbReference>
<gene>
    <name evidence="3" type="ORF">D9756_005953</name>
</gene>
<evidence type="ECO:0000313" key="3">
    <source>
        <dbReference type="EMBL" id="KAF5352686.1"/>
    </source>
</evidence>
<comment type="caution">
    <text evidence="3">The sequence shown here is derived from an EMBL/GenBank/DDBJ whole genome shotgun (WGS) entry which is preliminary data.</text>
</comment>
<evidence type="ECO:0000256" key="1">
    <source>
        <dbReference type="SAM" id="MobiDB-lite"/>
    </source>
</evidence>
<feature type="compositionally biased region" description="Pro residues" evidence="1">
    <location>
        <begin position="221"/>
        <end position="249"/>
    </location>
</feature>
<dbReference type="SMART" id="SM00666">
    <property type="entry name" value="PB1"/>
    <property type="match status" value="1"/>
</dbReference>
<protein>
    <recommendedName>
        <fullName evidence="2">PB1 domain-containing protein</fullName>
    </recommendedName>
</protein>
<reference evidence="3 4" key="1">
    <citation type="journal article" date="2020" name="ISME J.">
        <title>Uncovering the hidden diversity of litter-decomposition mechanisms in mushroom-forming fungi.</title>
        <authorList>
            <person name="Floudas D."/>
            <person name="Bentzer J."/>
            <person name="Ahren D."/>
            <person name="Johansson T."/>
            <person name="Persson P."/>
            <person name="Tunlid A."/>
        </authorList>
    </citation>
    <scope>NUCLEOTIDE SEQUENCE [LARGE SCALE GENOMIC DNA]</scope>
    <source>
        <strain evidence="3 4">CBS 146.42</strain>
    </source>
</reference>
<dbReference type="EMBL" id="JAACJO010000011">
    <property type="protein sequence ID" value="KAF5352686.1"/>
    <property type="molecule type" value="Genomic_DNA"/>
</dbReference>
<dbReference type="Gene3D" id="3.10.20.90">
    <property type="entry name" value="Phosphatidylinositol 3-kinase Catalytic Subunit, Chain A, domain 1"/>
    <property type="match status" value="1"/>
</dbReference>
<dbReference type="OrthoDB" id="661148at2759"/>